<feature type="non-terminal residue" evidence="1">
    <location>
        <position position="1"/>
    </location>
</feature>
<sequence length="357" mass="39743">ILQIFLDPIPSDEIKCYIHGVSNVKSSGKTNYFSCQLQTESSGVVRAVCFSPEKRQVLEQYEEKKSPVKLSKFRINEKEGSKDVIINKYTNVIKAEETAEFKCTPLPNSCVLAISSVNQVATGQLVSLRAKVAQLSSVKVINTTMGPLRKQEAQVVDKTGCIKLILWEDEVDVLDIEKTYVMKNIRVKQNQGEKYVNTAKGEKFLYEETEAYDEVVEVEDYECPSEAQIFGTVVGVRNVAKYYSCFSCSKKVIVDARGKIGNCSSKSCNMVQKVSSCNSQWFMKVMIQPEDTTEETVALSAFHEGVCKLASLSEDIISVASACEDELVRCILSVDKVKVTYEAGQNKLIDCELATDN</sequence>
<gene>
    <name evidence="1" type="ORF">PACLA_8A006554</name>
</gene>
<dbReference type="OrthoDB" id="5953692at2759"/>
<dbReference type="InterPro" id="IPR012340">
    <property type="entry name" value="NA-bd_OB-fold"/>
</dbReference>
<dbReference type="SUPFAM" id="SSF50249">
    <property type="entry name" value="Nucleic acid-binding proteins"/>
    <property type="match status" value="1"/>
</dbReference>
<proteinExistence type="predicted"/>
<keyword evidence="2" id="KW-1185">Reference proteome</keyword>
<dbReference type="Gene3D" id="2.40.50.140">
    <property type="entry name" value="Nucleic acid-binding proteins"/>
    <property type="match status" value="1"/>
</dbReference>
<dbReference type="EMBL" id="CACRXK020018782">
    <property type="protein sequence ID" value="CAB4032888.1"/>
    <property type="molecule type" value="Genomic_DNA"/>
</dbReference>
<protein>
    <submittedName>
        <fullName evidence="1">Uncharacterized protein</fullName>
    </submittedName>
</protein>
<dbReference type="Proteomes" id="UP001152795">
    <property type="component" value="Unassembled WGS sequence"/>
</dbReference>
<name>A0A6S7JPB3_PARCT</name>
<accession>A0A6S7JPB3</accession>
<dbReference type="AlphaFoldDB" id="A0A6S7JPB3"/>
<reference evidence="1" key="1">
    <citation type="submission" date="2020-04" db="EMBL/GenBank/DDBJ databases">
        <authorList>
            <person name="Alioto T."/>
            <person name="Alioto T."/>
            <person name="Gomez Garrido J."/>
        </authorList>
    </citation>
    <scope>NUCLEOTIDE SEQUENCE</scope>
    <source>
        <strain evidence="1">A484AB</strain>
    </source>
</reference>
<evidence type="ECO:0000313" key="2">
    <source>
        <dbReference type="Proteomes" id="UP001152795"/>
    </source>
</evidence>
<evidence type="ECO:0000313" key="1">
    <source>
        <dbReference type="EMBL" id="CAB4032888.1"/>
    </source>
</evidence>
<organism evidence="1 2">
    <name type="scientific">Paramuricea clavata</name>
    <name type="common">Red gorgonian</name>
    <name type="synonym">Violescent sea-whip</name>
    <dbReference type="NCBI Taxonomy" id="317549"/>
    <lineage>
        <taxon>Eukaryota</taxon>
        <taxon>Metazoa</taxon>
        <taxon>Cnidaria</taxon>
        <taxon>Anthozoa</taxon>
        <taxon>Octocorallia</taxon>
        <taxon>Malacalcyonacea</taxon>
        <taxon>Plexauridae</taxon>
        <taxon>Paramuricea</taxon>
    </lineage>
</organism>
<comment type="caution">
    <text evidence="1">The sequence shown here is derived from an EMBL/GenBank/DDBJ whole genome shotgun (WGS) entry which is preliminary data.</text>
</comment>